<sequence>MSVRNSAIVKAPQDLSEPPYNQGILKLKGLSVIESCTHTQSTKGTMFLEDHLLLFVLEGMYTVRFGNQEYTVHKNEMILLQKSIVVEYEKSGDPDSTYLLDYMMFFLKEDVLGEFIKLVEFKSSYPALLVPVCVHSVNDRLVSYLESLKPYFKESDKINDGLVKLKLLELLFDVVDADNRFMFQFLQLKHKTRKGIAEVIEENFMNPVSISDLAFLSGRSLSSFKREFQAMYNTSPLQWLRNRRLDKAEELLTHSNLSVTDICFTIGFENVAHFSKVFKKRFGYPPSALKRG</sequence>
<gene>
    <name evidence="5" type="ORF">ICC18_12465</name>
</gene>
<dbReference type="InterPro" id="IPR020449">
    <property type="entry name" value="Tscrpt_reg_AraC-type_HTH"/>
</dbReference>
<organism evidence="5 6">
    <name type="scientific">Paenibacillus sedimenti</name>
    <dbReference type="NCBI Taxonomy" id="2770274"/>
    <lineage>
        <taxon>Bacteria</taxon>
        <taxon>Bacillati</taxon>
        <taxon>Bacillota</taxon>
        <taxon>Bacilli</taxon>
        <taxon>Bacillales</taxon>
        <taxon>Paenibacillaceae</taxon>
        <taxon>Paenibacillus</taxon>
    </lineage>
</organism>
<accession>A0A926QIR7</accession>
<evidence type="ECO:0000313" key="5">
    <source>
        <dbReference type="EMBL" id="MBD0380936.1"/>
    </source>
</evidence>
<keyword evidence="3" id="KW-0804">Transcription</keyword>
<keyword evidence="1" id="KW-0805">Transcription regulation</keyword>
<evidence type="ECO:0000259" key="4">
    <source>
        <dbReference type="PROSITE" id="PS01124"/>
    </source>
</evidence>
<dbReference type="SMART" id="SM00342">
    <property type="entry name" value="HTH_ARAC"/>
    <property type="match status" value="1"/>
</dbReference>
<dbReference type="Pfam" id="PF12833">
    <property type="entry name" value="HTH_18"/>
    <property type="match status" value="1"/>
</dbReference>
<proteinExistence type="predicted"/>
<dbReference type="SUPFAM" id="SSF51215">
    <property type="entry name" value="Regulatory protein AraC"/>
    <property type="match status" value="1"/>
</dbReference>
<dbReference type="Proteomes" id="UP000650466">
    <property type="component" value="Unassembled WGS sequence"/>
</dbReference>
<dbReference type="InterPro" id="IPR009057">
    <property type="entry name" value="Homeodomain-like_sf"/>
</dbReference>
<dbReference type="GO" id="GO:0003700">
    <property type="term" value="F:DNA-binding transcription factor activity"/>
    <property type="evidence" value="ECO:0007669"/>
    <property type="project" value="InterPro"/>
</dbReference>
<comment type="caution">
    <text evidence="5">The sequence shown here is derived from an EMBL/GenBank/DDBJ whole genome shotgun (WGS) entry which is preliminary data.</text>
</comment>
<evidence type="ECO:0000256" key="1">
    <source>
        <dbReference type="ARBA" id="ARBA00023015"/>
    </source>
</evidence>
<evidence type="ECO:0000256" key="2">
    <source>
        <dbReference type="ARBA" id="ARBA00023125"/>
    </source>
</evidence>
<evidence type="ECO:0000313" key="6">
    <source>
        <dbReference type="Proteomes" id="UP000650466"/>
    </source>
</evidence>
<dbReference type="PROSITE" id="PS00041">
    <property type="entry name" value="HTH_ARAC_FAMILY_1"/>
    <property type="match status" value="1"/>
</dbReference>
<keyword evidence="2" id="KW-0238">DNA-binding</keyword>
<keyword evidence="6" id="KW-1185">Reference proteome</keyword>
<dbReference type="EMBL" id="JACVVD010000003">
    <property type="protein sequence ID" value="MBD0380936.1"/>
    <property type="molecule type" value="Genomic_DNA"/>
</dbReference>
<dbReference type="InterPro" id="IPR054015">
    <property type="entry name" value="ExsA-like_N"/>
</dbReference>
<dbReference type="GO" id="GO:0043565">
    <property type="term" value="F:sequence-specific DNA binding"/>
    <property type="evidence" value="ECO:0007669"/>
    <property type="project" value="InterPro"/>
</dbReference>
<dbReference type="SUPFAM" id="SSF46689">
    <property type="entry name" value="Homeodomain-like"/>
    <property type="match status" value="2"/>
</dbReference>
<reference evidence="5" key="1">
    <citation type="submission" date="2020-09" db="EMBL/GenBank/DDBJ databases">
        <title>Draft Genome Sequence of Paenibacillus sp. WST5.</title>
        <authorList>
            <person name="Bao Z."/>
        </authorList>
    </citation>
    <scope>NUCLEOTIDE SEQUENCE</scope>
    <source>
        <strain evidence="5">WST5</strain>
    </source>
</reference>
<dbReference type="InterPro" id="IPR018062">
    <property type="entry name" value="HTH_AraC-typ_CS"/>
</dbReference>
<dbReference type="PROSITE" id="PS01124">
    <property type="entry name" value="HTH_ARAC_FAMILY_2"/>
    <property type="match status" value="1"/>
</dbReference>
<dbReference type="PANTHER" id="PTHR43280">
    <property type="entry name" value="ARAC-FAMILY TRANSCRIPTIONAL REGULATOR"/>
    <property type="match status" value="1"/>
</dbReference>
<name>A0A926QIR7_9BACL</name>
<dbReference type="AlphaFoldDB" id="A0A926QIR7"/>
<feature type="domain" description="HTH araC/xylS-type" evidence="4">
    <location>
        <begin position="194"/>
        <end position="292"/>
    </location>
</feature>
<dbReference type="PANTHER" id="PTHR43280:SF2">
    <property type="entry name" value="HTH-TYPE TRANSCRIPTIONAL REGULATOR EXSA"/>
    <property type="match status" value="1"/>
</dbReference>
<evidence type="ECO:0000256" key="3">
    <source>
        <dbReference type="ARBA" id="ARBA00023163"/>
    </source>
</evidence>
<dbReference type="Gene3D" id="1.10.10.60">
    <property type="entry name" value="Homeodomain-like"/>
    <property type="match status" value="2"/>
</dbReference>
<dbReference type="InterPro" id="IPR018060">
    <property type="entry name" value="HTH_AraC"/>
</dbReference>
<protein>
    <submittedName>
        <fullName evidence="5">Helix-turn-helix transcriptional regulator</fullName>
    </submittedName>
</protein>
<dbReference type="Pfam" id="PF22200">
    <property type="entry name" value="ExsA_N"/>
    <property type="match status" value="1"/>
</dbReference>
<dbReference type="InterPro" id="IPR037923">
    <property type="entry name" value="HTH-like"/>
</dbReference>
<dbReference type="PRINTS" id="PR00032">
    <property type="entry name" value="HTHARAC"/>
</dbReference>